<dbReference type="GO" id="GO:0005886">
    <property type="term" value="C:plasma membrane"/>
    <property type="evidence" value="ECO:0007669"/>
    <property type="project" value="TreeGrafter"/>
</dbReference>
<feature type="transmembrane region" description="Helical" evidence="8">
    <location>
        <begin position="441"/>
        <end position="461"/>
    </location>
</feature>
<comment type="caution">
    <text evidence="9">The sequence shown here is derived from an EMBL/GenBank/DDBJ whole genome shotgun (WGS) entry which is preliminary data.</text>
</comment>
<feature type="transmembrane region" description="Helical" evidence="8">
    <location>
        <begin position="33"/>
        <end position="58"/>
    </location>
</feature>
<evidence type="ECO:0000256" key="6">
    <source>
        <dbReference type="ARBA" id="ARBA00023136"/>
    </source>
</evidence>
<protein>
    <submittedName>
        <fullName evidence="9">Cation transporter</fullName>
    </submittedName>
</protein>
<evidence type="ECO:0000256" key="2">
    <source>
        <dbReference type="ARBA" id="ARBA00022448"/>
    </source>
</evidence>
<gene>
    <name evidence="9" type="ORF">NOR_03240</name>
</gene>
<comment type="subcellular location">
    <subcellularLocation>
        <location evidence="1">Membrane</location>
        <topology evidence="1">Multi-pass membrane protein</topology>
    </subcellularLocation>
</comment>
<feature type="transmembrane region" description="Helical" evidence="8">
    <location>
        <begin position="300"/>
        <end position="325"/>
    </location>
</feature>
<evidence type="ECO:0000313" key="9">
    <source>
        <dbReference type="EMBL" id="OAA45451.1"/>
    </source>
</evidence>
<keyword evidence="3 8" id="KW-0812">Transmembrane</keyword>
<dbReference type="OrthoDB" id="9999863at2759"/>
<feature type="compositionally biased region" description="Low complexity" evidence="7">
    <location>
        <begin position="145"/>
        <end position="155"/>
    </location>
</feature>
<dbReference type="PANTHER" id="PTHR31064">
    <property type="entry name" value="POTASSIUM TRANSPORT PROTEIN DDB_G0292412-RELATED"/>
    <property type="match status" value="1"/>
</dbReference>
<dbReference type="PANTHER" id="PTHR31064:SF5">
    <property type="entry name" value="POTASSIUM ION TRANSPORTER (EUROFUNG)"/>
    <property type="match status" value="1"/>
</dbReference>
<organism evidence="9 10">
    <name type="scientific">Metarhizium rileyi (strain RCEF 4871)</name>
    <name type="common">Nomuraea rileyi</name>
    <dbReference type="NCBI Taxonomy" id="1649241"/>
    <lineage>
        <taxon>Eukaryota</taxon>
        <taxon>Fungi</taxon>
        <taxon>Dikarya</taxon>
        <taxon>Ascomycota</taxon>
        <taxon>Pezizomycotina</taxon>
        <taxon>Sordariomycetes</taxon>
        <taxon>Hypocreomycetidae</taxon>
        <taxon>Hypocreales</taxon>
        <taxon>Clavicipitaceae</taxon>
        <taxon>Metarhizium</taxon>
    </lineage>
</organism>
<reference evidence="9 10" key="1">
    <citation type="journal article" date="2016" name="Genome Biol. Evol.">
        <title>Divergent and convergent evolution of fungal pathogenicity.</title>
        <authorList>
            <person name="Shang Y."/>
            <person name="Xiao G."/>
            <person name="Zheng P."/>
            <person name="Cen K."/>
            <person name="Zhan S."/>
            <person name="Wang C."/>
        </authorList>
    </citation>
    <scope>NUCLEOTIDE SEQUENCE [LARGE SCALE GENOMIC DNA]</scope>
    <source>
        <strain evidence="9 10">RCEF 4871</strain>
    </source>
</reference>
<evidence type="ECO:0000256" key="3">
    <source>
        <dbReference type="ARBA" id="ARBA00022692"/>
    </source>
</evidence>
<dbReference type="GO" id="GO:0140107">
    <property type="term" value="F:high-affinity potassium ion transmembrane transporter activity"/>
    <property type="evidence" value="ECO:0007669"/>
    <property type="project" value="TreeGrafter"/>
</dbReference>
<dbReference type="STRING" id="1081105.A0A167FLM7"/>
<feature type="transmembrane region" description="Helical" evidence="8">
    <location>
        <begin position="504"/>
        <end position="523"/>
    </location>
</feature>
<dbReference type="Pfam" id="PF02386">
    <property type="entry name" value="TrkH"/>
    <property type="match status" value="1"/>
</dbReference>
<name>A0A167FLM7_METRR</name>
<dbReference type="GO" id="GO:1990573">
    <property type="term" value="P:potassium ion import across plasma membrane"/>
    <property type="evidence" value="ECO:0007669"/>
    <property type="project" value="TreeGrafter"/>
</dbReference>
<keyword evidence="6 8" id="KW-0472">Membrane</keyword>
<evidence type="ECO:0000256" key="8">
    <source>
        <dbReference type="SAM" id="Phobius"/>
    </source>
</evidence>
<keyword evidence="2" id="KW-0813">Transport</keyword>
<dbReference type="InterPro" id="IPR003445">
    <property type="entry name" value="Cat_transpt"/>
</dbReference>
<sequence>MSAIDAYFMGVSASTESGLNVVDLNGLKLYQQLYLYFATVFTQMGFVNILVVVVRLYWFNKHLGDFGQTAPELPVPLGPAILRARRRQGADEGSQLEYGEPEGSSPATRRGVDNDISISDERGEKSGEQLAAAKDCLMKKPCPNSESKGSGSRSSSVEDEGDTSGRHVENDISTNKYAHPRSDTALYVTGPRDRELGHPHPLIELTSPRSAEASEHGEADILGQSRSVGRAAGIASSLFVLGRRPTNPPIPGELPRLRRAPDDMPYLSGDATVGRNSRFHNLTRQDRDKLGGIEYRSLKLLLKVVVAYYFGVHLLGAIGLIAWILHADAKYASHLDGFAQDKTWWAFYTSQTAVCNLGFTLTPDSMVFFQDSQWVMFWLTLLTFAGNTLYPVFLRCILWTMSKTTTPTLTTRGSSAHESLRFLLAHPRRCYTLLFPRGTTWALFGIIVGLSFLGALILLVLDLHNPEFTRLTPAQRVAAALFQSTAARHTGATAFVLSNLSPGAQFTLLVMMYISTFPVAVSIRSSNIYEEKSLGYYPRDPTYNEDRGASYLLRHMQKQLGFDLWYIFLGLFCLSVSEAGKLADPDQPAFSFFAVFFEVVSA</sequence>
<dbReference type="Proteomes" id="UP000243498">
    <property type="component" value="Unassembled WGS sequence"/>
</dbReference>
<dbReference type="EMBL" id="AZHC01000008">
    <property type="protein sequence ID" value="OAA45451.1"/>
    <property type="molecule type" value="Genomic_DNA"/>
</dbReference>
<evidence type="ECO:0000256" key="4">
    <source>
        <dbReference type="ARBA" id="ARBA00022989"/>
    </source>
</evidence>
<dbReference type="AlphaFoldDB" id="A0A167FLM7"/>
<evidence type="ECO:0000256" key="7">
    <source>
        <dbReference type="SAM" id="MobiDB-lite"/>
    </source>
</evidence>
<evidence type="ECO:0000256" key="5">
    <source>
        <dbReference type="ARBA" id="ARBA00023065"/>
    </source>
</evidence>
<dbReference type="InterPro" id="IPR051143">
    <property type="entry name" value="TrkH_K-transport"/>
</dbReference>
<feature type="transmembrane region" description="Helical" evidence="8">
    <location>
        <begin position="374"/>
        <end position="393"/>
    </location>
</feature>
<keyword evidence="4 8" id="KW-1133">Transmembrane helix</keyword>
<keyword evidence="10" id="KW-1185">Reference proteome</keyword>
<dbReference type="GO" id="GO:0030007">
    <property type="term" value="P:intracellular potassium ion homeostasis"/>
    <property type="evidence" value="ECO:0007669"/>
    <property type="project" value="TreeGrafter"/>
</dbReference>
<feature type="region of interest" description="Disordered" evidence="7">
    <location>
        <begin position="86"/>
        <end position="183"/>
    </location>
</feature>
<evidence type="ECO:0000313" key="10">
    <source>
        <dbReference type="Proteomes" id="UP000243498"/>
    </source>
</evidence>
<accession>A0A167FLM7</accession>
<proteinExistence type="predicted"/>
<evidence type="ECO:0000256" key="1">
    <source>
        <dbReference type="ARBA" id="ARBA00004141"/>
    </source>
</evidence>
<keyword evidence="5" id="KW-0406">Ion transport</keyword>